<evidence type="ECO:0000256" key="1">
    <source>
        <dbReference type="SAM" id="SignalP"/>
    </source>
</evidence>
<sequence length="274" mass="28962">MRKTGLVAASLALALSLTACGSKQAGTPVAGDGTGGGTGGDSGQSKTFDALGLAAAINDNSKAKQSAKIAMTMEAAGQSIKVDGQVKMDANPAMQMTMDMSTMKMEMILIDKVLYMKLPAGMGGGSSTKPWVKISKDGDDPISKQMGTMLDSIDDSFDVGKQMEQLKTAGTITKQEKETLDGEQTTHYWITLDMAKMAQSSDPNVKKAAEDATKGGLDKMNMELWANSDNLPVQITTKMAAMGQNVSMKMTYKDWGKPVTITAPPADQVGEMPR</sequence>
<reference evidence="2 3" key="1">
    <citation type="submission" date="2021-03" db="EMBL/GenBank/DDBJ databases">
        <title>Sequencing the genomes of 1000 actinobacteria strains.</title>
        <authorList>
            <person name="Klenk H.-P."/>
        </authorList>
    </citation>
    <scope>NUCLEOTIDE SEQUENCE [LARGE SCALE GENOMIC DNA]</scope>
    <source>
        <strain evidence="2 3">DSM 46670</strain>
    </source>
</reference>
<organism evidence="2 3">
    <name type="scientific">Kibdelosporangium banguiense</name>
    <dbReference type="NCBI Taxonomy" id="1365924"/>
    <lineage>
        <taxon>Bacteria</taxon>
        <taxon>Bacillati</taxon>
        <taxon>Actinomycetota</taxon>
        <taxon>Actinomycetes</taxon>
        <taxon>Pseudonocardiales</taxon>
        <taxon>Pseudonocardiaceae</taxon>
        <taxon>Kibdelosporangium</taxon>
    </lineage>
</organism>
<evidence type="ECO:0008006" key="4">
    <source>
        <dbReference type="Google" id="ProtNLM"/>
    </source>
</evidence>
<gene>
    <name evidence="2" type="ORF">JOF56_003272</name>
</gene>
<accession>A0ABS4TEP5</accession>
<name>A0ABS4TEP5_9PSEU</name>
<dbReference type="Proteomes" id="UP001519332">
    <property type="component" value="Unassembled WGS sequence"/>
</dbReference>
<evidence type="ECO:0000313" key="2">
    <source>
        <dbReference type="EMBL" id="MBP2322887.1"/>
    </source>
</evidence>
<dbReference type="Gene3D" id="2.50.20.20">
    <property type="match status" value="1"/>
</dbReference>
<keyword evidence="3" id="KW-1185">Reference proteome</keyword>
<protein>
    <recommendedName>
        <fullName evidence="4">LppX_LprAFG lipoprotein</fullName>
    </recommendedName>
</protein>
<dbReference type="InterPro" id="IPR029046">
    <property type="entry name" value="LolA/LolB/LppX"/>
</dbReference>
<proteinExistence type="predicted"/>
<feature type="signal peptide" evidence="1">
    <location>
        <begin position="1"/>
        <end position="25"/>
    </location>
</feature>
<dbReference type="RefSeq" id="WP_209638648.1">
    <property type="nucleotide sequence ID" value="NZ_JAGINW010000001.1"/>
</dbReference>
<feature type="chain" id="PRO_5046074406" description="LppX_LprAFG lipoprotein" evidence="1">
    <location>
        <begin position="26"/>
        <end position="274"/>
    </location>
</feature>
<comment type="caution">
    <text evidence="2">The sequence shown here is derived from an EMBL/GenBank/DDBJ whole genome shotgun (WGS) entry which is preliminary data.</text>
</comment>
<evidence type="ECO:0000313" key="3">
    <source>
        <dbReference type="Proteomes" id="UP001519332"/>
    </source>
</evidence>
<dbReference type="EMBL" id="JAGINW010000001">
    <property type="protein sequence ID" value="MBP2322887.1"/>
    <property type="molecule type" value="Genomic_DNA"/>
</dbReference>
<dbReference type="PROSITE" id="PS51257">
    <property type="entry name" value="PROKAR_LIPOPROTEIN"/>
    <property type="match status" value="1"/>
</dbReference>
<keyword evidence="1" id="KW-0732">Signal</keyword>
<dbReference type="SUPFAM" id="SSF89392">
    <property type="entry name" value="Prokaryotic lipoproteins and lipoprotein localization factors"/>
    <property type="match status" value="1"/>
</dbReference>